<proteinExistence type="predicted"/>
<evidence type="ECO:0000313" key="2">
    <source>
        <dbReference type="EMBL" id="WYJ75738.1"/>
    </source>
</evidence>
<gene>
    <name evidence="2" type="ORF">DOK78_000314</name>
</gene>
<feature type="transmembrane region" description="Helical" evidence="1">
    <location>
        <begin position="65"/>
        <end position="81"/>
    </location>
</feature>
<dbReference type="Proteomes" id="UP000664701">
    <property type="component" value="Chromosome"/>
</dbReference>
<organism evidence="2 3">
    <name type="scientific">Candidatus Enterococcus lowellii</name>
    <dbReference type="NCBI Taxonomy" id="2230877"/>
    <lineage>
        <taxon>Bacteria</taxon>
        <taxon>Bacillati</taxon>
        <taxon>Bacillota</taxon>
        <taxon>Bacilli</taxon>
        <taxon>Lactobacillales</taxon>
        <taxon>Enterococcaceae</taxon>
        <taxon>Enterococcus</taxon>
    </lineage>
</organism>
<evidence type="ECO:0000313" key="3">
    <source>
        <dbReference type="Proteomes" id="UP000664701"/>
    </source>
</evidence>
<reference evidence="2 3" key="2">
    <citation type="submission" date="2024-03" db="EMBL/GenBank/DDBJ databases">
        <title>The Genome Sequence of Enterococcus sp. DIV2402.</title>
        <authorList>
            <consortium name="The Broad Institute Genomics Platform"/>
            <consortium name="The Broad Institute Microbial Omics Core"/>
            <consortium name="The Broad Institute Genomic Center for Infectious Diseases"/>
            <person name="Earl A."/>
            <person name="Manson A."/>
            <person name="Gilmore M."/>
            <person name="Schwartman J."/>
            <person name="Shea T."/>
            <person name="Abouelleil A."/>
            <person name="Cao P."/>
            <person name="Chapman S."/>
            <person name="Cusick C."/>
            <person name="Young S."/>
            <person name="Neafsey D."/>
            <person name="Nusbaum C."/>
            <person name="Birren B."/>
        </authorList>
    </citation>
    <scope>NUCLEOTIDE SEQUENCE [LARGE SCALE GENOMIC DNA]</scope>
    <source>
        <strain evidence="2 3">DIV2402</strain>
    </source>
</reference>
<dbReference type="EMBL" id="CP147251">
    <property type="protein sequence ID" value="WYJ75738.1"/>
    <property type="molecule type" value="Genomic_DNA"/>
</dbReference>
<feature type="transmembrane region" description="Helical" evidence="1">
    <location>
        <begin position="41"/>
        <end position="59"/>
    </location>
</feature>
<evidence type="ECO:0008006" key="4">
    <source>
        <dbReference type="Google" id="ProtNLM"/>
    </source>
</evidence>
<protein>
    <recommendedName>
        <fullName evidence="4">SMODS and SLOG-associating 2TM effector domain-containing protein</fullName>
    </recommendedName>
</protein>
<dbReference type="RefSeq" id="WP_207941545.1">
    <property type="nucleotide sequence ID" value="NZ_CP147251.1"/>
</dbReference>
<keyword evidence="3" id="KW-1185">Reference proteome</keyword>
<keyword evidence="1" id="KW-0472">Membrane</keyword>
<reference evidence="2 3" key="1">
    <citation type="submission" date="2021-03" db="EMBL/GenBank/DDBJ databases">
        <authorList>
            <person name="Gilmore M.S."/>
            <person name="Schwartzman J."/>
            <person name="Van Tyne D."/>
            <person name="Martin M."/>
            <person name="Earl A.M."/>
            <person name="Manson A.L."/>
            <person name="Straub T."/>
            <person name="Salamzade R."/>
            <person name="Saavedra J."/>
            <person name="Lebreton F."/>
            <person name="Prichula J."/>
            <person name="Schaufler K."/>
            <person name="Gaca A."/>
            <person name="Sgardioli B."/>
            <person name="Wagenaar J."/>
            <person name="Strong T."/>
        </authorList>
    </citation>
    <scope>NUCLEOTIDE SEQUENCE [LARGE SCALE GENOMIC DNA]</scope>
    <source>
        <strain evidence="2 3">DIV2402</strain>
    </source>
</reference>
<name>A0ABZ2SJR1_9ENTE</name>
<keyword evidence="1" id="KW-1133">Transmembrane helix</keyword>
<accession>A0ABZ2SJR1</accession>
<evidence type="ECO:0000256" key="1">
    <source>
        <dbReference type="SAM" id="Phobius"/>
    </source>
</evidence>
<sequence>MNKEELLTSLSYKQQVTKEVTRLEKLLNKKLIIEEKAKRQWNKRIIVFGLLSILGFITAHNVTEAFSGVIFGVITGWLVYVKINKIKTSSYDVQVLRKKLDEEMSKTEYLMEVQNFPIEFYDYDSIFRLYSLIKDERASNLKEAFNLLENQRNAEYQNNLAEQSLASVQATERSARVTAISSTISAFNTSKK</sequence>
<keyword evidence="1" id="KW-0812">Transmembrane</keyword>